<reference evidence="2" key="1">
    <citation type="submission" date="2022-07" db="EMBL/GenBank/DDBJ databases">
        <title>Genome Sequence of Agrocybe chaxingu.</title>
        <authorList>
            <person name="Buettner E."/>
        </authorList>
    </citation>
    <scope>NUCLEOTIDE SEQUENCE</scope>
    <source>
        <strain evidence="2">MP-N11</strain>
    </source>
</reference>
<evidence type="ECO:0000313" key="2">
    <source>
        <dbReference type="EMBL" id="KAJ3509299.1"/>
    </source>
</evidence>
<dbReference type="OrthoDB" id="3256525at2759"/>
<dbReference type="EMBL" id="JANKHO010000488">
    <property type="protein sequence ID" value="KAJ3509299.1"/>
    <property type="molecule type" value="Genomic_DNA"/>
</dbReference>
<dbReference type="Proteomes" id="UP001148786">
    <property type="component" value="Unassembled WGS sequence"/>
</dbReference>
<feature type="region of interest" description="Disordered" evidence="1">
    <location>
        <begin position="1"/>
        <end position="23"/>
    </location>
</feature>
<proteinExistence type="predicted"/>
<evidence type="ECO:0000313" key="3">
    <source>
        <dbReference type="Proteomes" id="UP001148786"/>
    </source>
</evidence>
<dbReference type="AlphaFoldDB" id="A0A9W8MVR3"/>
<gene>
    <name evidence="2" type="ORF">NLJ89_g5296</name>
</gene>
<organism evidence="2 3">
    <name type="scientific">Agrocybe chaxingu</name>
    <dbReference type="NCBI Taxonomy" id="84603"/>
    <lineage>
        <taxon>Eukaryota</taxon>
        <taxon>Fungi</taxon>
        <taxon>Dikarya</taxon>
        <taxon>Basidiomycota</taxon>
        <taxon>Agaricomycotina</taxon>
        <taxon>Agaricomycetes</taxon>
        <taxon>Agaricomycetidae</taxon>
        <taxon>Agaricales</taxon>
        <taxon>Agaricineae</taxon>
        <taxon>Strophariaceae</taxon>
        <taxon>Agrocybe</taxon>
    </lineage>
</organism>
<protein>
    <submittedName>
        <fullName evidence="2">Uncharacterized protein</fullName>
    </submittedName>
</protein>
<keyword evidence="3" id="KW-1185">Reference proteome</keyword>
<sequence length="445" mass="51318">MWAVRGEVPPLVEEGRSHDSPSQLPTEIWERIVEFATEIPGVYATEDHAAIAGFSRDRYGICLSNWFKDAVETKLALSRVSRYWNNLMQLFLLRHIRIKTGRQACETAIALKRLTKRAKPDDGPGKWTLRVEIALDGIHAWTEKHTKAMRTIFKSCPNITCFSTVFSTADPYVYSCPTLIGYLSAHRSLKRLELKFDAEVLGAVVQGLGPTLQVLWLYPCRRITRDRDIGRYLFPSLRVLISEALCEPYVKALTAPNLEACVIDLSFEPSLLPVMNRSRMQYLATSNVQRIASKLESWSNLKTLSVTYYELATQAIPWPTKSMIHLRLECIMIEEINGKEHTHLRVNLAHLISVHMFPNLKHVRLFLPVEDRTDYSPVLPDSVRLLWFEWLRDCQFLGIRIEISQGIYQWTEDFWRAISFEELAEILFPPLLEVIEDDRILDTTL</sequence>
<name>A0A9W8MVR3_9AGAR</name>
<comment type="caution">
    <text evidence="2">The sequence shown here is derived from an EMBL/GenBank/DDBJ whole genome shotgun (WGS) entry which is preliminary data.</text>
</comment>
<accession>A0A9W8MVR3</accession>
<evidence type="ECO:0000256" key="1">
    <source>
        <dbReference type="SAM" id="MobiDB-lite"/>
    </source>
</evidence>